<evidence type="ECO:0000256" key="4">
    <source>
        <dbReference type="ARBA" id="ARBA00022516"/>
    </source>
</evidence>
<dbReference type="OrthoDB" id="428487at2759"/>
<dbReference type="Gene3D" id="3.40.47.10">
    <property type="match status" value="1"/>
</dbReference>
<keyword evidence="4" id="KW-0444">Lipid biosynthesis</keyword>
<evidence type="ECO:0000256" key="2">
    <source>
        <dbReference type="ARBA" id="ARBA00008642"/>
    </source>
</evidence>
<evidence type="ECO:0000256" key="5">
    <source>
        <dbReference type="ARBA" id="ARBA00022679"/>
    </source>
</evidence>
<reference evidence="13 14" key="1">
    <citation type="journal article" date="2017" name="Nat. Commun.">
        <title>Genome assembly with in vitro proximity ligation data and whole-genome triplication in lettuce.</title>
        <authorList>
            <person name="Reyes-Chin-Wo S."/>
            <person name="Wang Z."/>
            <person name="Yang X."/>
            <person name="Kozik A."/>
            <person name="Arikit S."/>
            <person name="Song C."/>
            <person name="Xia L."/>
            <person name="Froenicke L."/>
            <person name="Lavelle D.O."/>
            <person name="Truco M.J."/>
            <person name="Xia R."/>
            <person name="Zhu S."/>
            <person name="Xu C."/>
            <person name="Xu H."/>
            <person name="Xu X."/>
            <person name="Cox K."/>
            <person name="Korf I."/>
            <person name="Meyers B.C."/>
            <person name="Michelmore R.W."/>
        </authorList>
    </citation>
    <scope>NUCLEOTIDE SEQUENCE [LARGE SCALE GENOMIC DNA]</scope>
    <source>
        <strain evidence="14">cv. Salinas</strain>
        <tissue evidence="13">Seedlings</tissue>
    </source>
</reference>
<comment type="function">
    <text evidence="10">Catalyzes the condensation reaction of fatty acid synthesis by the addition to an acyl acceptor of two carbons from malonyl-ACP. KAS III catalyzes the first condensation reaction which initiates fatty acid synthesis and may therefore play a role in governing the total rate of fatty acid production. Possesses both acetoacetyl-ACP synthase and acetyl transacylase activities.</text>
</comment>
<evidence type="ECO:0000259" key="12">
    <source>
        <dbReference type="Pfam" id="PF08545"/>
    </source>
</evidence>
<protein>
    <recommendedName>
        <fullName evidence="3">beta-ketoacyl-[acyl-carrier-protein] synthase III</fullName>
        <ecNumber evidence="3">2.3.1.180</ecNumber>
    </recommendedName>
</protein>
<evidence type="ECO:0000256" key="7">
    <source>
        <dbReference type="ARBA" id="ARBA00023098"/>
    </source>
</evidence>
<evidence type="ECO:0000256" key="9">
    <source>
        <dbReference type="ARBA" id="ARBA00052419"/>
    </source>
</evidence>
<evidence type="ECO:0000256" key="3">
    <source>
        <dbReference type="ARBA" id="ARBA00012333"/>
    </source>
</evidence>
<evidence type="ECO:0000256" key="8">
    <source>
        <dbReference type="ARBA" id="ARBA00023160"/>
    </source>
</evidence>
<dbReference type="InterPro" id="IPR013751">
    <property type="entry name" value="ACP_syn_III_N"/>
</dbReference>
<dbReference type="InterPro" id="IPR004655">
    <property type="entry name" value="FabH"/>
</dbReference>
<dbReference type="NCBIfam" id="TIGR00747">
    <property type="entry name" value="fabH"/>
    <property type="match status" value="1"/>
</dbReference>
<dbReference type="HAMAP" id="MF_01815">
    <property type="entry name" value="FabH"/>
    <property type="match status" value="1"/>
</dbReference>
<dbReference type="GO" id="GO:0030497">
    <property type="term" value="P:fatty acid elongation"/>
    <property type="evidence" value="ECO:0000318"/>
    <property type="project" value="GO_Central"/>
</dbReference>
<comment type="catalytic activity">
    <reaction evidence="9">
        <text>malonyl-[ACP] + acetyl-CoA + H(+) = 3-oxobutanoyl-[ACP] + CO2 + CoA</text>
        <dbReference type="Rhea" id="RHEA:12080"/>
        <dbReference type="Rhea" id="RHEA-COMP:9623"/>
        <dbReference type="Rhea" id="RHEA-COMP:9625"/>
        <dbReference type="ChEBI" id="CHEBI:15378"/>
        <dbReference type="ChEBI" id="CHEBI:16526"/>
        <dbReference type="ChEBI" id="CHEBI:57287"/>
        <dbReference type="ChEBI" id="CHEBI:57288"/>
        <dbReference type="ChEBI" id="CHEBI:78449"/>
        <dbReference type="ChEBI" id="CHEBI:78450"/>
        <dbReference type="EC" id="2.3.1.180"/>
    </reaction>
</comment>
<evidence type="ECO:0000256" key="1">
    <source>
        <dbReference type="ARBA" id="ARBA00005194"/>
    </source>
</evidence>
<proteinExistence type="inferred from homology"/>
<dbReference type="CDD" id="cd00830">
    <property type="entry name" value="KAS_III"/>
    <property type="match status" value="1"/>
</dbReference>
<dbReference type="Pfam" id="PF08541">
    <property type="entry name" value="ACP_syn_III_C"/>
    <property type="match status" value="1"/>
</dbReference>
<keyword evidence="14" id="KW-1185">Reference proteome</keyword>
<dbReference type="GO" id="GO:0033818">
    <property type="term" value="F:beta-ketoacyl-acyl-carrier-protein synthase III activity"/>
    <property type="evidence" value="ECO:0000318"/>
    <property type="project" value="GO_Central"/>
</dbReference>
<comment type="similarity">
    <text evidence="2">Belongs to the thiolase-like superfamily. FabH family.</text>
</comment>
<accession>A0A9R1VZS8</accession>
<gene>
    <name evidence="13" type="ORF">LSAT_V11C300102110</name>
</gene>
<name>A0A9R1VZS8_LACSA</name>
<evidence type="ECO:0000256" key="6">
    <source>
        <dbReference type="ARBA" id="ARBA00022832"/>
    </source>
</evidence>
<organism evidence="13 14">
    <name type="scientific">Lactuca sativa</name>
    <name type="common">Garden lettuce</name>
    <dbReference type="NCBI Taxonomy" id="4236"/>
    <lineage>
        <taxon>Eukaryota</taxon>
        <taxon>Viridiplantae</taxon>
        <taxon>Streptophyta</taxon>
        <taxon>Embryophyta</taxon>
        <taxon>Tracheophyta</taxon>
        <taxon>Spermatophyta</taxon>
        <taxon>Magnoliopsida</taxon>
        <taxon>eudicotyledons</taxon>
        <taxon>Gunneridae</taxon>
        <taxon>Pentapetalae</taxon>
        <taxon>asterids</taxon>
        <taxon>campanulids</taxon>
        <taxon>Asterales</taxon>
        <taxon>Asteraceae</taxon>
        <taxon>Cichorioideae</taxon>
        <taxon>Cichorieae</taxon>
        <taxon>Lactucinae</taxon>
        <taxon>Lactuca</taxon>
    </lineage>
</organism>
<dbReference type="Proteomes" id="UP000235145">
    <property type="component" value="Unassembled WGS sequence"/>
</dbReference>
<dbReference type="NCBIfam" id="NF006829">
    <property type="entry name" value="PRK09352.1"/>
    <property type="match status" value="1"/>
</dbReference>
<dbReference type="GO" id="GO:0004315">
    <property type="term" value="F:3-oxoacyl-[acyl-carrier-protein] synthase activity"/>
    <property type="evidence" value="ECO:0007669"/>
    <property type="project" value="InterPro"/>
</dbReference>
<dbReference type="AlphaFoldDB" id="A0A9R1VZS8"/>
<comment type="caution">
    <text evidence="13">The sequence shown here is derived from an EMBL/GenBank/DDBJ whole genome shotgun (WGS) entry which is preliminary data.</text>
</comment>
<dbReference type="InterPro" id="IPR013747">
    <property type="entry name" value="ACP_syn_III_C"/>
</dbReference>
<dbReference type="PANTHER" id="PTHR43091:SF4">
    <property type="entry name" value="BETA-KETOACYL-[ACYL-CARRIER-PROTEIN] SYNTHASE III"/>
    <property type="match status" value="1"/>
</dbReference>
<feature type="domain" description="Beta-ketoacyl-[acyl-carrier-protein] synthase III N-terminal" evidence="12">
    <location>
        <begin position="157"/>
        <end position="236"/>
    </location>
</feature>
<keyword evidence="6" id="KW-0276">Fatty acid metabolism</keyword>
<feature type="domain" description="Beta-ketoacyl-[acyl-carrier-protein] synthase III C-terminal" evidence="11">
    <location>
        <begin position="296"/>
        <end position="385"/>
    </location>
</feature>
<evidence type="ECO:0000259" key="11">
    <source>
        <dbReference type="Pfam" id="PF08541"/>
    </source>
</evidence>
<comment type="pathway">
    <text evidence="1">Lipid metabolism; fatty acid biosynthesis.</text>
</comment>
<keyword evidence="5" id="KW-0808">Transferase</keyword>
<evidence type="ECO:0000256" key="10">
    <source>
        <dbReference type="ARBA" id="ARBA00057449"/>
    </source>
</evidence>
<dbReference type="EC" id="2.3.1.180" evidence="3"/>
<keyword evidence="7" id="KW-0443">Lipid metabolism</keyword>
<evidence type="ECO:0000313" key="14">
    <source>
        <dbReference type="Proteomes" id="UP000235145"/>
    </source>
</evidence>
<dbReference type="EMBL" id="NBSK02000003">
    <property type="protein sequence ID" value="KAJ0217102.1"/>
    <property type="molecule type" value="Genomic_DNA"/>
</dbReference>
<dbReference type="Pfam" id="PF08545">
    <property type="entry name" value="ACP_syn_III"/>
    <property type="match status" value="1"/>
</dbReference>
<sequence>MANASVISPQTIKISLYVGIDRSRFCSSNLVSERICCSGTSTESRPPRFISKGCKLVGCGSALPKLQYSNHDLAKVMDTTDEWISSRTGIRNRRLLSGNESLNGLGVEAAQKALQMAEVEPDDVDLIFFCSSTPDDLFGGGPTVQNALGCKGNPLAYDIRAACTGFLLGLVSASFHIRSGGFKNVLVIGADCVSRHVDWTERKICVLFGDAAGAVLLQACDCEDDGLFGFDLHTNGDGKKHLNAGIKQSEANIVNGLVSGLMLPSVSASISNIQMNGQEIFRFVVNAVPETMEASLSKADLRVSDIDWLLIHQANQRIIDSVAKKLEFPRERVISNLENYGNTSAASIPLALDEAVRSGKVKKGETIMLGGFGAGLTWGSAIVRWA</sequence>
<evidence type="ECO:0000313" key="13">
    <source>
        <dbReference type="EMBL" id="KAJ0217102.1"/>
    </source>
</evidence>
<dbReference type="InterPro" id="IPR016039">
    <property type="entry name" value="Thiolase-like"/>
</dbReference>
<keyword evidence="8" id="KW-0275">Fatty acid biosynthesis</keyword>
<dbReference type="FunFam" id="3.40.47.10:FF:000004">
    <property type="entry name" value="3-oxoacyl-[acyl-carrier-protein] synthase 3"/>
    <property type="match status" value="1"/>
</dbReference>
<dbReference type="PANTHER" id="PTHR43091">
    <property type="entry name" value="3-OXOACYL-[ACYL-CARRIER-PROTEIN] SYNTHASE"/>
    <property type="match status" value="1"/>
</dbReference>
<dbReference type="SUPFAM" id="SSF53901">
    <property type="entry name" value="Thiolase-like"/>
    <property type="match status" value="1"/>
</dbReference>